<feature type="repeat" description="TPR" evidence="3">
    <location>
        <begin position="242"/>
        <end position="275"/>
    </location>
</feature>
<dbReference type="PANTHER" id="PTHR44858">
    <property type="entry name" value="TETRATRICOPEPTIDE REPEAT PROTEIN 6"/>
    <property type="match status" value="1"/>
</dbReference>
<accession>A0A5K7XC71</accession>
<evidence type="ECO:0000313" key="5">
    <source>
        <dbReference type="EMBL" id="BBO34424.1"/>
    </source>
</evidence>
<reference evidence="6" key="1">
    <citation type="submission" date="2019-10" db="EMBL/GenBank/DDBJ databases">
        <title>Lacipirellula parvula gen. nov., sp. nov., representing a lineage of planctomycetes widespread in freshwater anoxic habitats, and description of the family Lacipirellulaceae.</title>
        <authorList>
            <person name="Dedysh S.N."/>
            <person name="Kulichevskaya I.S."/>
            <person name="Beletsky A.V."/>
            <person name="Rakitin A.L."/>
            <person name="Mardanov A.V."/>
            <person name="Ivanova A.A."/>
            <person name="Saltykova V.X."/>
            <person name="Rijpstra W.I.C."/>
            <person name="Sinninghe Damste J.S."/>
            <person name="Ravin N.V."/>
        </authorList>
    </citation>
    <scope>NUCLEOTIDE SEQUENCE [LARGE SCALE GENOMIC DNA]</scope>
    <source>
        <strain evidence="6">PX69</strain>
    </source>
</reference>
<dbReference type="SMART" id="SM00028">
    <property type="entry name" value="TPR"/>
    <property type="match status" value="3"/>
</dbReference>
<evidence type="ECO:0000256" key="1">
    <source>
        <dbReference type="ARBA" id="ARBA00022737"/>
    </source>
</evidence>
<evidence type="ECO:0008006" key="7">
    <source>
        <dbReference type="Google" id="ProtNLM"/>
    </source>
</evidence>
<feature type="region of interest" description="Disordered" evidence="4">
    <location>
        <begin position="66"/>
        <end position="92"/>
    </location>
</feature>
<dbReference type="InterPro" id="IPR019734">
    <property type="entry name" value="TPR_rpt"/>
</dbReference>
<dbReference type="AlphaFoldDB" id="A0A5K7XC71"/>
<dbReference type="PANTHER" id="PTHR44858:SF1">
    <property type="entry name" value="UDP-N-ACETYLGLUCOSAMINE--PEPTIDE N-ACETYLGLUCOSAMINYLTRANSFERASE SPINDLY-RELATED"/>
    <property type="match status" value="1"/>
</dbReference>
<evidence type="ECO:0000256" key="2">
    <source>
        <dbReference type="ARBA" id="ARBA00022803"/>
    </source>
</evidence>
<dbReference type="Gene3D" id="1.25.40.10">
    <property type="entry name" value="Tetratricopeptide repeat domain"/>
    <property type="match status" value="2"/>
</dbReference>
<keyword evidence="6" id="KW-1185">Reference proteome</keyword>
<proteinExistence type="predicted"/>
<evidence type="ECO:0000256" key="3">
    <source>
        <dbReference type="PROSITE-ProRule" id="PRU00339"/>
    </source>
</evidence>
<dbReference type="PROSITE" id="PS50005">
    <property type="entry name" value="TPR"/>
    <property type="match status" value="1"/>
</dbReference>
<dbReference type="GO" id="GO:0009279">
    <property type="term" value="C:cell outer membrane"/>
    <property type="evidence" value="ECO:0007669"/>
    <property type="project" value="TreeGrafter"/>
</dbReference>
<dbReference type="SUPFAM" id="SSF48452">
    <property type="entry name" value="TPR-like"/>
    <property type="match status" value="1"/>
</dbReference>
<gene>
    <name evidence="5" type="ORF">PLANPX_4036</name>
</gene>
<dbReference type="GO" id="GO:0046813">
    <property type="term" value="P:receptor-mediated virion attachment to host cell"/>
    <property type="evidence" value="ECO:0007669"/>
    <property type="project" value="TreeGrafter"/>
</dbReference>
<organism evidence="5 6">
    <name type="scientific">Lacipirellula parvula</name>
    <dbReference type="NCBI Taxonomy" id="2650471"/>
    <lineage>
        <taxon>Bacteria</taxon>
        <taxon>Pseudomonadati</taxon>
        <taxon>Planctomycetota</taxon>
        <taxon>Planctomycetia</taxon>
        <taxon>Pirellulales</taxon>
        <taxon>Lacipirellulaceae</taxon>
        <taxon>Lacipirellula</taxon>
    </lineage>
</organism>
<keyword evidence="1" id="KW-0677">Repeat</keyword>
<dbReference type="InterPro" id="IPR050498">
    <property type="entry name" value="Ycf3"/>
</dbReference>
<keyword evidence="2 3" id="KW-0802">TPR repeat</keyword>
<evidence type="ECO:0000313" key="6">
    <source>
        <dbReference type="Proteomes" id="UP000326837"/>
    </source>
</evidence>
<name>A0A5K7XC71_9BACT</name>
<evidence type="ECO:0000256" key="4">
    <source>
        <dbReference type="SAM" id="MobiDB-lite"/>
    </source>
</evidence>
<dbReference type="Pfam" id="PF00515">
    <property type="entry name" value="TPR_1"/>
    <property type="match status" value="1"/>
</dbReference>
<protein>
    <recommendedName>
        <fullName evidence="7">Tetratricopeptide repeat protein</fullName>
    </recommendedName>
</protein>
<dbReference type="EMBL" id="AP021861">
    <property type="protein sequence ID" value="BBO34424.1"/>
    <property type="molecule type" value="Genomic_DNA"/>
</dbReference>
<dbReference type="Proteomes" id="UP000326837">
    <property type="component" value="Chromosome"/>
</dbReference>
<sequence length="422" mass="47237">MKARLVTATPPQKTEYAQLLDALLHLHELEKTHLSESDDAERLRDLMEGHWKNLTDQEKNRLTGLSQDLYSISEPPKKPNPPTRSEAKRVSSQLRRVVEARKRGEWDSALSLIREIADRVQPDAASYMRGNILSDAGESQAALVFLQHAHNLDPSNGNYEAIYLNKLHEVSPADAEVEAANILASGGHATSVVLKAIDIRYSFTRRQPDFETTHELKTLSQKLQGILQSPDVAGEKNPSLYSMACGLLGFIYDHLGNYNEALSAYNRGIEANPTNDGLIVARGILQYGKTSESISDFERAVNLKTTLTWPYFYLAHDSLLNHEFNKCRQLSEHALSMQQSNWVKAELFEWIAICKAELGLPSPQVEAAFVEALKHDPQNRRISSNYNLFITGADKATTLWNMESAEVVRQLGQRGFDLAIAA</sequence>
<dbReference type="KEGG" id="lpav:PLANPX_4036"/>
<dbReference type="InterPro" id="IPR011990">
    <property type="entry name" value="TPR-like_helical_dom_sf"/>
</dbReference>